<keyword evidence="1" id="KW-0812">Transmembrane</keyword>
<protein>
    <submittedName>
        <fullName evidence="3">DUF2062 domain-containing protein</fullName>
    </submittedName>
</protein>
<keyword evidence="1" id="KW-1133">Transmembrane helix</keyword>
<dbReference type="EMBL" id="JADCLJ010000022">
    <property type="protein sequence ID" value="MBE4909574.1"/>
    <property type="molecule type" value="Genomic_DNA"/>
</dbReference>
<proteinExistence type="predicted"/>
<feature type="transmembrane region" description="Helical" evidence="1">
    <location>
        <begin position="107"/>
        <end position="131"/>
    </location>
</feature>
<sequence>MLLKLFRLRDNAHSVAIGFTVGLLLNFIPTFGIGPLASAALPKLFRGNSVAGLIGGILLVWAFPLLFYLNIVTGDILFPIKIEEIAIEHGIEETEEVIEAGITIGKAFIVGMIVNMLIAGLLSYITVYLIFKRSRRKVLLLIYKKWNIQKKKSVR</sequence>
<dbReference type="Pfam" id="PF09835">
    <property type="entry name" value="DUF2062"/>
    <property type="match status" value="1"/>
</dbReference>
<evidence type="ECO:0000313" key="3">
    <source>
        <dbReference type="EMBL" id="MBE4909574.1"/>
    </source>
</evidence>
<organism evidence="3 4">
    <name type="scientific">Litchfieldia luteola</name>
    <dbReference type="NCBI Taxonomy" id="682179"/>
    <lineage>
        <taxon>Bacteria</taxon>
        <taxon>Bacillati</taxon>
        <taxon>Bacillota</taxon>
        <taxon>Bacilli</taxon>
        <taxon>Bacillales</taxon>
        <taxon>Bacillaceae</taxon>
        <taxon>Litchfieldia</taxon>
    </lineage>
</organism>
<dbReference type="PANTHER" id="PTHR40547">
    <property type="entry name" value="SLL0298 PROTEIN"/>
    <property type="match status" value="1"/>
</dbReference>
<evidence type="ECO:0000313" key="4">
    <source>
        <dbReference type="Proteomes" id="UP001516662"/>
    </source>
</evidence>
<evidence type="ECO:0000256" key="1">
    <source>
        <dbReference type="SAM" id="Phobius"/>
    </source>
</evidence>
<comment type="caution">
    <text evidence="3">The sequence shown here is derived from an EMBL/GenBank/DDBJ whole genome shotgun (WGS) entry which is preliminary data.</text>
</comment>
<keyword evidence="4" id="KW-1185">Reference proteome</keyword>
<name>A0ABR9QM59_9BACI</name>
<dbReference type="Proteomes" id="UP001516662">
    <property type="component" value="Unassembled WGS sequence"/>
</dbReference>
<keyword evidence="1" id="KW-0472">Membrane</keyword>
<feature type="transmembrane region" description="Helical" evidence="1">
    <location>
        <begin position="49"/>
        <end position="69"/>
    </location>
</feature>
<evidence type="ECO:0000259" key="2">
    <source>
        <dbReference type="Pfam" id="PF09835"/>
    </source>
</evidence>
<dbReference type="InterPro" id="IPR018639">
    <property type="entry name" value="DUF2062"/>
</dbReference>
<feature type="transmembrane region" description="Helical" evidence="1">
    <location>
        <begin position="12"/>
        <end position="37"/>
    </location>
</feature>
<reference evidence="3 4" key="1">
    <citation type="submission" date="2020-10" db="EMBL/GenBank/DDBJ databases">
        <title>Bacillus sp. HD4P25, an endophyte from a halophyte.</title>
        <authorList>
            <person name="Sun J.-Q."/>
        </authorList>
    </citation>
    <scope>NUCLEOTIDE SEQUENCE [LARGE SCALE GENOMIC DNA]</scope>
    <source>
        <strain evidence="3 4">YIM 93174</strain>
    </source>
</reference>
<feature type="domain" description="DUF2062" evidence="2">
    <location>
        <begin position="2"/>
        <end position="137"/>
    </location>
</feature>
<dbReference type="PANTHER" id="PTHR40547:SF1">
    <property type="entry name" value="SLL0298 PROTEIN"/>
    <property type="match status" value="1"/>
</dbReference>
<accession>A0ABR9QM59</accession>
<gene>
    <name evidence="3" type="ORF">IMZ08_16095</name>
</gene>